<accession>A0ABQ5TN79</accession>
<proteinExistence type="predicted"/>
<gene>
    <name evidence="1" type="ORF">MACH08_40520</name>
</gene>
<evidence type="ECO:0000313" key="1">
    <source>
        <dbReference type="EMBL" id="GLO68268.1"/>
    </source>
</evidence>
<protein>
    <recommendedName>
        <fullName evidence="3">Phr family secreted Rap phosphatase inhibitor</fullName>
    </recommendedName>
</protein>
<keyword evidence="2" id="KW-1185">Reference proteome</keyword>
<dbReference type="EMBL" id="BSKO01000002">
    <property type="protein sequence ID" value="GLO68268.1"/>
    <property type="molecule type" value="Genomic_DNA"/>
</dbReference>
<sequence length="40" mass="4195">MKKIVISALILGTIILSFTASPKVVELAPSSEYTSDSNLG</sequence>
<comment type="caution">
    <text evidence="1">The sequence shown here is derived from an EMBL/GenBank/DDBJ whole genome shotgun (WGS) entry which is preliminary data.</text>
</comment>
<name>A0ABQ5TN79_9BACI</name>
<evidence type="ECO:0008006" key="3">
    <source>
        <dbReference type="Google" id="ProtNLM"/>
    </source>
</evidence>
<dbReference type="Proteomes" id="UP001275436">
    <property type="component" value="Unassembled WGS sequence"/>
</dbReference>
<reference evidence="1 2" key="1">
    <citation type="submission" date="2023-02" db="EMBL/GenBank/DDBJ databases">
        <title>Oceanobacillus kimchii IFOP_LL358 isolated form Alexandrium catenella lab strain.</title>
        <authorList>
            <person name="Gajardo G."/>
            <person name="Ueki S."/>
            <person name="Maruyama F."/>
        </authorList>
    </citation>
    <scope>NUCLEOTIDE SEQUENCE [LARGE SCALE GENOMIC DNA]</scope>
    <source>
        <strain evidence="1 2">IFOP_LL358</strain>
    </source>
</reference>
<organism evidence="1 2">
    <name type="scientific">Oceanobacillus kimchii</name>
    <dbReference type="NCBI Taxonomy" id="746691"/>
    <lineage>
        <taxon>Bacteria</taxon>
        <taxon>Bacillati</taxon>
        <taxon>Bacillota</taxon>
        <taxon>Bacilli</taxon>
        <taxon>Bacillales</taxon>
        <taxon>Bacillaceae</taxon>
        <taxon>Oceanobacillus</taxon>
    </lineage>
</organism>
<evidence type="ECO:0000313" key="2">
    <source>
        <dbReference type="Proteomes" id="UP001275436"/>
    </source>
</evidence>